<evidence type="ECO:0000256" key="5">
    <source>
        <dbReference type="ARBA" id="ARBA00022840"/>
    </source>
</evidence>
<protein>
    <recommendedName>
        <fullName evidence="6">AGC-kinase C-terminal domain-containing protein</fullName>
    </recommendedName>
</protein>
<dbReference type="Gene3D" id="3.30.200.20">
    <property type="entry name" value="Phosphorylase Kinase, domain 1"/>
    <property type="match status" value="1"/>
</dbReference>
<proteinExistence type="predicted"/>
<dbReference type="STRING" id="1841481.ENSSLDP00000002230"/>
<keyword evidence="5" id="KW-0067">ATP-binding</keyword>
<sequence length="56" mass="6506">SLANARCGRDAENFDRFFTRHPPELTPPDQELIANLDQEEFQGFSFVNPEYTHSIH</sequence>
<feature type="domain" description="AGC-kinase C-terminal" evidence="6">
    <location>
        <begin position="1"/>
        <end position="56"/>
    </location>
</feature>
<accession>A0A3B4WEF2</accession>
<dbReference type="InterPro" id="IPR017892">
    <property type="entry name" value="Pkinase_C"/>
</dbReference>
<evidence type="ECO:0000313" key="8">
    <source>
        <dbReference type="Proteomes" id="UP000261360"/>
    </source>
</evidence>
<dbReference type="Ensembl" id="ENSSLDT00000002328.1">
    <property type="protein sequence ID" value="ENSSLDP00000002230.1"/>
    <property type="gene ID" value="ENSSLDG00000001824.1"/>
</dbReference>
<dbReference type="FunFam" id="3.30.200.20:FF:000103">
    <property type="entry name" value="Protein kinase C"/>
    <property type="match status" value="1"/>
</dbReference>
<keyword evidence="3" id="KW-0547">Nucleotide-binding</keyword>
<reference evidence="7" key="2">
    <citation type="submission" date="2025-09" db="UniProtKB">
        <authorList>
            <consortium name="Ensembl"/>
        </authorList>
    </citation>
    <scope>IDENTIFICATION</scope>
</reference>
<dbReference type="GO" id="GO:0004674">
    <property type="term" value="F:protein serine/threonine kinase activity"/>
    <property type="evidence" value="ECO:0007669"/>
    <property type="project" value="UniProtKB-KW"/>
</dbReference>
<organism evidence="7 8">
    <name type="scientific">Seriola lalandi dorsalis</name>
    <dbReference type="NCBI Taxonomy" id="1841481"/>
    <lineage>
        <taxon>Eukaryota</taxon>
        <taxon>Metazoa</taxon>
        <taxon>Chordata</taxon>
        <taxon>Craniata</taxon>
        <taxon>Vertebrata</taxon>
        <taxon>Euteleostomi</taxon>
        <taxon>Actinopterygii</taxon>
        <taxon>Neopterygii</taxon>
        <taxon>Teleostei</taxon>
        <taxon>Neoteleostei</taxon>
        <taxon>Acanthomorphata</taxon>
        <taxon>Carangaria</taxon>
        <taxon>Carangiformes</taxon>
        <taxon>Carangidae</taxon>
        <taxon>Seriola</taxon>
    </lineage>
</organism>
<keyword evidence="2" id="KW-0808">Transferase</keyword>
<evidence type="ECO:0000259" key="6">
    <source>
        <dbReference type="PROSITE" id="PS51285"/>
    </source>
</evidence>
<keyword evidence="4" id="KW-0418">Kinase</keyword>
<dbReference type="Pfam" id="PF00433">
    <property type="entry name" value="Pkinase_C"/>
    <property type="match status" value="1"/>
</dbReference>
<dbReference type="InterPro" id="IPR000961">
    <property type="entry name" value="AGC-kinase_C"/>
</dbReference>
<evidence type="ECO:0000256" key="4">
    <source>
        <dbReference type="ARBA" id="ARBA00022777"/>
    </source>
</evidence>
<reference evidence="7" key="1">
    <citation type="submission" date="2025-08" db="UniProtKB">
        <authorList>
            <consortium name="Ensembl"/>
        </authorList>
    </citation>
    <scope>IDENTIFICATION</scope>
</reference>
<name>A0A3B4WEF2_SERLL</name>
<dbReference type="PROSITE" id="PS51285">
    <property type="entry name" value="AGC_KINASE_CTER"/>
    <property type="match status" value="1"/>
</dbReference>
<evidence type="ECO:0000256" key="2">
    <source>
        <dbReference type="ARBA" id="ARBA00022679"/>
    </source>
</evidence>
<dbReference type="Proteomes" id="UP000261360">
    <property type="component" value="Unplaced"/>
</dbReference>
<dbReference type="GO" id="GO:0005524">
    <property type="term" value="F:ATP binding"/>
    <property type="evidence" value="ECO:0007669"/>
    <property type="project" value="UniProtKB-KW"/>
</dbReference>
<evidence type="ECO:0000256" key="3">
    <source>
        <dbReference type="ARBA" id="ARBA00022741"/>
    </source>
</evidence>
<dbReference type="AlphaFoldDB" id="A0A3B4WEF2"/>
<keyword evidence="8" id="KW-1185">Reference proteome</keyword>
<evidence type="ECO:0000313" key="7">
    <source>
        <dbReference type="Ensembl" id="ENSSLDP00000002230.1"/>
    </source>
</evidence>
<evidence type="ECO:0000256" key="1">
    <source>
        <dbReference type="ARBA" id="ARBA00022527"/>
    </source>
</evidence>
<dbReference type="GeneTree" id="ENSGT00940000155217"/>
<keyword evidence="1" id="KW-0723">Serine/threonine-protein kinase</keyword>